<evidence type="ECO:0000313" key="1">
    <source>
        <dbReference type="EMBL" id="CAF2954596.1"/>
    </source>
</evidence>
<proteinExistence type="predicted"/>
<dbReference type="EMBL" id="HG994584">
    <property type="protein sequence ID" value="CAF2954596.1"/>
    <property type="molecule type" value="Genomic_DNA"/>
</dbReference>
<dbReference type="SUPFAM" id="SSF46579">
    <property type="entry name" value="Prefoldin"/>
    <property type="match status" value="1"/>
</dbReference>
<dbReference type="InterPro" id="IPR004127">
    <property type="entry name" value="Prefoldin_subunit_alpha"/>
</dbReference>
<keyword evidence="2" id="KW-1185">Reference proteome</keyword>
<sequence>MNDPLLDGQTADKVLRYEAFVNDQLKPDLNQQIDDPTKIFIEIGLGFYLELSLEEAIKYIDKKVACLEKEGVALTKESTKIKASIKLVLQVHELLESWEELNPKIQGLIDEIDDNSRQLTICRKTTIRDTLLYQKFPSIQRELECKIYWCVESKFQELIAHLHLIEKLLKDLIHECQENLLLIKDHDSLINSTLERDNPTVIDWIDEILLHSKFNLIKINKFVSDDYPRSVPIDGVSLKANLTLESGWV</sequence>
<protein>
    <submittedName>
        <fullName evidence="1">(salmon louse) hypothetical protein</fullName>
    </submittedName>
</protein>
<dbReference type="Gene3D" id="1.10.287.370">
    <property type="match status" value="1"/>
</dbReference>
<evidence type="ECO:0000313" key="2">
    <source>
        <dbReference type="Proteomes" id="UP000675881"/>
    </source>
</evidence>
<name>A0A7R8CWM8_LEPSM</name>
<gene>
    <name evidence="1" type="ORF">LSAA_9939</name>
</gene>
<organism evidence="1 2">
    <name type="scientific">Lepeophtheirus salmonis</name>
    <name type="common">Salmon louse</name>
    <name type="synonym">Caligus salmonis</name>
    <dbReference type="NCBI Taxonomy" id="72036"/>
    <lineage>
        <taxon>Eukaryota</taxon>
        <taxon>Metazoa</taxon>
        <taxon>Ecdysozoa</taxon>
        <taxon>Arthropoda</taxon>
        <taxon>Crustacea</taxon>
        <taxon>Multicrustacea</taxon>
        <taxon>Hexanauplia</taxon>
        <taxon>Copepoda</taxon>
        <taxon>Siphonostomatoida</taxon>
        <taxon>Caligidae</taxon>
        <taxon>Lepeophtheirus</taxon>
    </lineage>
</organism>
<dbReference type="AlphaFoldDB" id="A0A7R8CWM8"/>
<dbReference type="InterPro" id="IPR009053">
    <property type="entry name" value="Prefoldin"/>
</dbReference>
<reference evidence="1" key="1">
    <citation type="submission" date="2021-02" db="EMBL/GenBank/DDBJ databases">
        <authorList>
            <person name="Bekaert M."/>
        </authorList>
    </citation>
    <scope>NUCLEOTIDE SEQUENCE</scope>
    <source>
        <strain evidence="1">IoA-00</strain>
    </source>
</reference>
<dbReference type="Proteomes" id="UP000675881">
    <property type="component" value="Chromosome 5"/>
</dbReference>
<dbReference type="Pfam" id="PF02996">
    <property type="entry name" value="Prefoldin"/>
    <property type="match status" value="1"/>
</dbReference>
<accession>A0A7R8CWM8</accession>